<comment type="caution">
    <text evidence="3">The sequence shown here is derived from an EMBL/GenBank/DDBJ whole genome shotgun (WGS) entry which is preliminary data.</text>
</comment>
<feature type="chain" id="PRO_5047541561" description="Peptidase inhibitor family I36 protein" evidence="2">
    <location>
        <begin position="30"/>
        <end position="165"/>
    </location>
</feature>
<evidence type="ECO:0000256" key="2">
    <source>
        <dbReference type="SAM" id="SignalP"/>
    </source>
</evidence>
<feature type="region of interest" description="Disordered" evidence="1">
    <location>
        <begin position="46"/>
        <end position="69"/>
    </location>
</feature>
<organism evidence="3 4">
    <name type="scientific">Streptomyces desertarenae</name>
    <dbReference type="NCBI Taxonomy" id="2666184"/>
    <lineage>
        <taxon>Bacteria</taxon>
        <taxon>Bacillati</taxon>
        <taxon>Actinomycetota</taxon>
        <taxon>Actinomycetes</taxon>
        <taxon>Kitasatosporales</taxon>
        <taxon>Streptomycetaceae</taxon>
        <taxon>Streptomyces</taxon>
    </lineage>
</organism>
<dbReference type="InterPro" id="IPR006311">
    <property type="entry name" value="TAT_signal"/>
</dbReference>
<reference evidence="4" key="1">
    <citation type="journal article" date="2019" name="Int. J. Syst. Evol. Microbiol.">
        <title>The Global Catalogue of Microorganisms (GCM) 10K type strain sequencing project: providing services to taxonomists for standard genome sequencing and annotation.</title>
        <authorList>
            <consortium name="The Broad Institute Genomics Platform"/>
            <consortium name="The Broad Institute Genome Sequencing Center for Infectious Disease"/>
            <person name="Wu L."/>
            <person name="Ma J."/>
        </authorList>
    </citation>
    <scope>NUCLEOTIDE SEQUENCE [LARGE SCALE GENOMIC DNA]</scope>
    <source>
        <strain evidence="4">CGMCC 4.7455</strain>
    </source>
</reference>
<sequence length="165" mass="17473">MRTKRSLLGLIAASASLLAAVATTGPVQAAAPAGDGAAARVLTAPPAPEEAGSASTRGTAAVSPGISPSVNTGHVPPNSDFSCSSGNLCALVWDPTRSLWKIFYLYRCDRYTLYNWLGTGYYANRQTGSPTSYFYGQSGNVIASFRPFSGTRTQNWDPVWSIRNC</sequence>
<keyword evidence="4" id="KW-1185">Reference proteome</keyword>
<protein>
    <recommendedName>
        <fullName evidence="5">Peptidase inhibitor family I36 protein</fullName>
    </recommendedName>
</protein>
<gene>
    <name evidence="3" type="ORF">ACFSJS_07225</name>
</gene>
<dbReference type="Proteomes" id="UP001597365">
    <property type="component" value="Unassembled WGS sequence"/>
</dbReference>
<dbReference type="PROSITE" id="PS51318">
    <property type="entry name" value="TAT"/>
    <property type="match status" value="1"/>
</dbReference>
<evidence type="ECO:0000313" key="3">
    <source>
        <dbReference type="EMBL" id="MFD1829452.1"/>
    </source>
</evidence>
<evidence type="ECO:0008006" key="5">
    <source>
        <dbReference type="Google" id="ProtNLM"/>
    </source>
</evidence>
<proteinExistence type="predicted"/>
<name>A0ABW4PFF6_9ACTN</name>
<dbReference type="EMBL" id="JBHUFU010000003">
    <property type="protein sequence ID" value="MFD1829452.1"/>
    <property type="molecule type" value="Genomic_DNA"/>
</dbReference>
<evidence type="ECO:0000256" key="1">
    <source>
        <dbReference type="SAM" id="MobiDB-lite"/>
    </source>
</evidence>
<keyword evidence="2" id="KW-0732">Signal</keyword>
<evidence type="ECO:0000313" key="4">
    <source>
        <dbReference type="Proteomes" id="UP001597365"/>
    </source>
</evidence>
<dbReference type="RefSeq" id="WP_380897997.1">
    <property type="nucleotide sequence ID" value="NZ_JBHUFU010000003.1"/>
</dbReference>
<accession>A0ABW4PFF6</accession>
<feature type="signal peptide" evidence="2">
    <location>
        <begin position="1"/>
        <end position="29"/>
    </location>
</feature>